<feature type="transmembrane region" description="Helical" evidence="1">
    <location>
        <begin position="18"/>
        <end position="38"/>
    </location>
</feature>
<evidence type="ECO:0000313" key="3">
    <source>
        <dbReference type="Proteomes" id="UP001316189"/>
    </source>
</evidence>
<feature type="transmembrane region" description="Helical" evidence="1">
    <location>
        <begin position="45"/>
        <end position="62"/>
    </location>
</feature>
<evidence type="ECO:0008006" key="4">
    <source>
        <dbReference type="Google" id="ProtNLM"/>
    </source>
</evidence>
<proteinExistence type="predicted"/>
<accession>A0ABY5KZ38</accession>
<evidence type="ECO:0000313" key="2">
    <source>
        <dbReference type="EMBL" id="UUI75103.1"/>
    </source>
</evidence>
<evidence type="ECO:0000256" key="1">
    <source>
        <dbReference type="SAM" id="Phobius"/>
    </source>
</evidence>
<reference evidence="2 3" key="1">
    <citation type="submission" date="2022-07" db="EMBL/GenBank/DDBJ databases">
        <title>Novel species in genus cellulomonas.</title>
        <authorList>
            <person name="Ye L."/>
        </authorList>
    </citation>
    <scope>NUCLEOTIDE SEQUENCE [LARGE SCALE GENOMIC DNA]</scope>
    <source>
        <strain evidence="3">zg-Y338</strain>
    </source>
</reference>
<organism evidence="2 3">
    <name type="scientific">Cellulomonas chengniuliangii</name>
    <dbReference type="NCBI Taxonomy" id="2968084"/>
    <lineage>
        <taxon>Bacteria</taxon>
        <taxon>Bacillati</taxon>
        <taxon>Actinomycetota</taxon>
        <taxon>Actinomycetes</taxon>
        <taxon>Micrococcales</taxon>
        <taxon>Cellulomonadaceae</taxon>
        <taxon>Cellulomonas</taxon>
    </lineage>
</organism>
<dbReference type="Proteomes" id="UP001316189">
    <property type="component" value="Chromosome"/>
</dbReference>
<keyword evidence="1" id="KW-0812">Transmembrane</keyword>
<keyword evidence="1" id="KW-1133">Transmembrane helix</keyword>
<sequence>MTTSTGRVPVPSLTTRSAVMWMASTAVALLAIIVYLSITQPQNRWVGAIMLVGLLLATLFIVSESRWLDTTPGAIGRTRLWSRHRSVPLQPTTSVKLVSNGGGGVLLVTRPQKGRPINIAVLMLSDYVERSLPADFLRLLADTIERGRPGGARSVVIELRAQADHVAGGGSAKRSPLAMRASYGAINAAKLGGAGGAAGHL</sequence>
<keyword evidence="1" id="KW-0472">Membrane</keyword>
<gene>
    <name evidence="2" type="ORF">NP064_15220</name>
</gene>
<dbReference type="EMBL" id="CP101988">
    <property type="protein sequence ID" value="UUI75103.1"/>
    <property type="molecule type" value="Genomic_DNA"/>
</dbReference>
<dbReference type="RefSeq" id="WP_227570016.1">
    <property type="nucleotide sequence ID" value="NZ_CP101988.1"/>
</dbReference>
<protein>
    <recommendedName>
        <fullName evidence="4">Type VII secretion protein EccE</fullName>
    </recommendedName>
</protein>
<keyword evidence="3" id="KW-1185">Reference proteome</keyword>
<name>A0ABY5KZ38_9CELL</name>